<sequence>MAAEAASGVPGVAALQPALADRLALAASRAHQALTAGTAPHREAAGIRCEHTPGDGWRVEVRCILHACQRVVDVARQVRNDVRTAVSVYLIQQGTADHVTVVVTVTRTL</sequence>
<dbReference type="Proteomes" id="UP001432075">
    <property type="component" value="Chromosome"/>
</dbReference>
<organism evidence="1 2">
    <name type="scientific">Streptomyces goshikiensis</name>
    <dbReference type="NCBI Taxonomy" id="1942"/>
    <lineage>
        <taxon>Bacteria</taxon>
        <taxon>Bacillati</taxon>
        <taxon>Actinomycetota</taxon>
        <taxon>Actinomycetes</taxon>
        <taxon>Kitasatosporales</taxon>
        <taxon>Streptomycetaceae</taxon>
        <taxon>Streptomyces</taxon>
    </lineage>
</organism>
<evidence type="ECO:0008006" key="3">
    <source>
        <dbReference type="Google" id="ProtNLM"/>
    </source>
</evidence>
<protein>
    <recommendedName>
        <fullName evidence="3">Asp23/Gls24 family envelope stress response protein</fullName>
    </recommendedName>
</protein>
<name>A0ABZ1RD47_9ACTN</name>
<dbReference type="RefSeq" id="WP_328774899.1">
    <property type="nucleotide sequence ID" value="NZ_CP108057.1"/>
</dbReference>
<dbReference type="EMBL" id="CP108057">
    <property type="protein sequence ID" value="WUO44463.1"/>
    <property type="molecule type" value="Genomic_DNA"/>
</dbReference>
<reference evidence="1" key="1">
    <citation type="submission" date="2022-10" db="EMBL/GenBank/DDBJ databases">
        <title>The complete genomes of actinobacterial strains from the NBC collection.</title>
        <authorList>
            <person name="Joergensen T.S."/>
            <person name="Alvarez Arevalo M."/>
            <person name="Sterndorff E.B."/>
            <person name="Faurdal D."/>
            <person name="Vuksanovic O."/>
            <person name="Mourched A.-S."/>
            <person name="Charusanti P."/>
            <person name="Shaw S."/>
            <person name="Blin K."/>
            <person name="Weber T."/>
        </authorList>
    </citation>
    <scope>NUCLEOTIDE SEQUENCE</scope>
    <source>
        <strain evidence="1">NBC_00283</strain>
    </source>
</reference>
<evidence type="ECO:0000313" key="1">
    <source>
        <dbReference type="EMBL" id="WUO44463.1"/>
    </source>
</evidence>
<accession>A0ABZ1RD47</accession>
<proteinExistence type="predicted"/>
<gene>
    <name evidence="1" type="ORF">OHU17_00775</name>
</gene>
<evidence type="ECO:0000313" key="2">
    <source>
        <dbReference type="Proteomes" id="UP001432075"/>
    </source>
</evidence>
<keyword evidence="2" id="KW-1185">Reference proteome</keyword>